<evidence type="ECO:0000256" key="1">
    <source>
        <dbReference type="ARBA" id="ARBA00007865"/>
    </source>
</evidence>
<dbReference type="RefSeq" id="XP_017995754.1">
    <property type="nucleotide sequence ID" value="XM_018139919.1"/>
</dbReference>
<reference evidence="3 4" key="1">
    <citation type="submission" date="2015-06" db="EMBL/GenBank/DDBJ databases">
        <title>Draft genome of the ant-associated black yeast Phialophora attae CBS 131958.</title>
        <authorList>
            <person name="Moreno L.F."/>
            <person name="Stielow B.J."/>
            <person name="de Hoog S."/>
            <person name="Vicente V.A."/>
            <person name="Weiss V.A."/>
            <person name="de Vries M."/>
            <person name="Cruz L.M."/>
            <person name="Souza E.M."/>
        </authorList>
    </citation>
    <scope>NUCLEOTIDE SEQUENCE [LARGE SCALE GENOMIC DNA]</scope>
    <source>
        <strain evidence="3 4">CBS 131958</strain>
    </source>
</reference>
<dbReference type="GO" id="GO:0004061">
    <property type="term" value="F:arylformamidase activity"/>
    <property type="evidence" value="ECO:0007669"/>
    <property type="project" value="InterPro"/>
</dbReference>
<accession>A0A0N0NIG0</accession>
<dbReference type="GeneID" id="28731799"/>
<dbReference type="AlphaFoldDB" id="A0A0N0NIG0"/>
<proteinExistence type="inferred from homology"/>
<dbReference type="InterPro" id="IPR037175">
    <property type="entry name" value="KFase_sf"/>
</dbReference>
<dbReference type="PANTHER" id="PTHR34861:SF11">
    <property type="entry name" value="CYCLASE"/>
    <property type="match status" value="1"/>
</dbReference>
<feature type="region of interest" description="Disordered" evidence="2">
    <location>
        <begin position="1"/>
        <end position="46"/>
    </location>
</feature>
<keyword evidence="4" id="KW-1185">Reference proteome</keyword>
<evidence type="ECO:0008006" key="5">
    <source>
        <dbReference type="Google" id="ProtNLM"/>
    </source>
</evidence>
<dbReference type="PANTHER" id="PTHR34861">
    <property type="match status" value="1"/>
</dbReference>
<dbReference type="Gene3D" id="3.50.30.50">
    <property type="entry name" value="Putative cyclase"/>
    <property type="match status" value="1"/>
</dbReference>
<organism evidence="3 4">
    <name type="scientific">Cyphellophora attinorum</name>
    <dbReference type="NCBI Taxonomy" id="1664694"/>
    <lineage>
        <taxon>Eukaryota</taxon>
        <taxon>Fungi</taxon>
        <taxon>Dikarya</taxon>
        <taxon>Ascomycota</taxon>
        <taxon>Pezizomycotina</taxon>
        <taxon>Eurotiomycetes</taxon>
        <taxon>Chaetothyriomycetidae</taxon>
        <taxon>Chaetothyriales</taxon>
        <taxon>Cyphellophoraceae</taxon>
        <taxon>Cyphellophora</taxon>
    </lineage>
</organism>
<comment type="caution">
    <text evidence="3">The sequence shown here is derived from an EMBL/GenBank/DDBJ whole genome shotgun (WGS) entry which is preliminary data.</text>
</comment>
<dbReference type="GO" id="GO:0019441">
    <property type="term" value="P:L-tryptophan catabolic process to kynurenine"/>
    <property type="evidence" value="ECO:0007669"/>
    <property type="project" value="InterPro"/>
</dbReference>
<dbReference type="VEuPathDB" id="FungiDB:AB675_11100"/>
<dbReference type="Pfam" id="PF04199">
    <property type="entry name" value="Cyclase"/>
    <property type="match status" value="1"/>
</dbReference>
<sequence length="372" mass="41631">MPSTTSPTANGDAALNSGTIIKPTNVNGTTTSSNKTNNTMQRPYPAFKDLPLTRPGPRGNAWSLWGPDDQLGSLNHLTPSTVAHAARTQILTGERVSLNWTLQGATFPRFQHPRKNLEIRAENKFKARGVHAFDDEWAFNTQCSSQWDGCRHYAYQEEGMYYMGRKAEEFEAGKEANGIQHMSRKGIAGRGLLVDWWRWKQGKGEGDGVDAYSSYAIPWEELIAAAESQGTPLGEMQAGDLLIVRSGYLAQYETMANERREELDKLYQHTKPDNIGVGACPEILEFLWEKKIAAVAGDARSFERWPCPPEEKEWHLHQWLLAGWGMPIGELWDLEALSEECARQKRWTFFLTSAPMNVPGGVASPPNALAFF</sequence>
<dbReference type="Proteomes" id="UP000038010">
    <property type="component" value="Unassembled WGS sequence"/>
</dbReference>
<dbReference type="SUPFAM" id="SSF102198">
    <property type="entry name" value="Putative cyclase"/>
    <property type="match status" value="1"/>
</dbReference>
<evidence type="ECO:0000313" key="3">
    <source>
        <dbReference type="EMBL" id="KPI35791.1"/>
    </source>
</evidence>
<protein>
    <recommendedName>
        <fullName evidence="5">Cyclase</fullName>
    </recommendedName>
</protein>
<evidence type="ECO:0000256" key="2">
    <source>
        <dbReference type="SAM" id="MobiDB-lite"/>
    </source>
</evidence>
<feature type="compositionally biased region" description="Low complexity" evidence="2">
    <location>
        <begin position="24"/>
        <end position="39"/>
    </location>
</feature>
<gene>
    <name evidence="3" type="ORF">AB675_11100</name>
</gene>
<dbReference type="InterPro" id="IPR007325">
    <property type="entry name" value="KFase/CYL"/>
</dbReference>
<name>A0A0N0NIG0_9EURO</name>
<comment type="similarity">
    <text evidence="1">Belongs to the Cyclase 1 superfamily.</text>
</comment>
<dbReference type="EMBL" id="LFJN01000036">
    <property type="protein sequence ID" value="KPI35791.1"/>
    <property type="molecule type" value="Genomic_DNA"/>
</dbReference>
<evidence type="ECO:0000313" key="4">
    <source>
        <dbReference type="Proteomes" id="UP000038010"/>
    </source>
</evidence>
<dbReference type="OrthoDB" id="5396at2759"/>